<dbReference type="PANTHER" id="PTHR13149:SF0">
    <property type="entry name" value="VACUOLAR PROTEIN-SORTING-ASSOCIATED PROTEIN 25"/>
    <property type="match status" value="1"/>
</dbReference>
<dbReference type="STRING" id="1081109.A0A162IRF3"/>
<evidence type="ECO:0000256" key="1">
    <source>
        <dbReference type="ARBA" id="ARBA00004496"/>
    </source>
</evidence>
<dbReference type="OrthoDB" id="245150at2759"/>
<evidence type="ECO:0000313" key="8">
    <source>
        <dbReference type="EMBL" id="KZZ97502.1"/>
    </source>
</evidence>
<comment type="caution">
    <text evidence="8">The sequence shown here is derived from an EMBL/GenBank/DDBJ whole genome shotgun (WGS) entry which is preliminary data.</text>
</comment>
<dbReference type="FunFam" id="1.10.10.10:FF:000141">
    <property type="entry name" value="vacuolar protein-sorting-associated protein 25"/>
    <property type="match status" value="1"/>
</dbReference>
<comment type="subcellular location">
    <subcellularLocation>
        <location evidence="1">Cytoplasm</location>
    </subcellularLocation>
</comment>
<dbReference type="GO" id="GO:0016236">
    <property type="term" value="P:macroautophagy"/>
    <property type="evidence" value="ECO:0007669"/>
    <property type="project" value="UniProtKB-ARBA"/>
</dbReference>
<dbReference type="FunFam" id="1.10.10.570:FF:000003">
    <property type="entry name" value="Vacuolar protein-sorting-associated protein 25"/>
    <property type="match status" value="1"/>
</dbReference>
<evidence type="ECO:0000256" key="5">
    <source>
        <dbReference type="ARBA" id="ARBA00022490"/>
    </source>
</evidence>
<protein>
    <recommendedName>
        <fullName evidence="3">Vacuolar protein-sorting-associated protein 25</fullName>
    </recommendedName>
    <alternativeName>
        <fullName evidence="7">ESCRT-II complex subunit VPS25</fullName>
    </alternativeName>
</protein>
<dbReference type="InterPro" id="IPR036390">
    <property type="entry name" value="WH_DNA-bd_sf"/>
</dbReference>
<dbReference type="GO" id="GO:0043328">
    <property type="term" value="P:protein transport to vacuole involved in ubiquitin-dependent protein catabolic process via the multivesicular body sorting pathway"/>
    <property type="evidence" value="ECO:0007669"/>
    <property type="project" value="TreeGrafter"/>
</dbReference>
<dbReference type="Gene3D" id="1.10.10.10">
    <property type="entry name" value="Winged helix-like DNA-binding domain superfamily/Winged helix DNA-binding domain"/>
    <property type="match status" value="1"/>
</dbReference>
<dbReference type="Proteomes" id="UP000078544">
    <property type="component" value="Unassembled WGS sequence"/>
</dbReference>
<proteinExistence type="inferred from homology"/>
<sequence length="197" mass="21650">MAAASASNASTPFRFPREYHFPAFFTPQPNLTTRHAQLTKWSSLVLAYARHQRLFKLSVSSASETELFHNAAIKRRLSTTDIHEVLEFMRRDGRAEYVGGPKANASIGGSGGGGGEVMYLYWHTPDEWAALIEAYVEDTAQKGTVLTVYELTEGEGTRGTELHGVDNHVLMKALNVLVKKGKAQIFGSGDSPGVKFF</sequence>
<name>A0A162IRF3_9HYPO</name>
<organism evidence="8 9">
    <name type="scientific">Moelleriella libera RCEF 2490</name>
    <dbReference type="NCBI Taxonomy" id="1081109"/>
    <lineage>
        <taxon>Eukaryota</taxon>
        <taxon>Fungi</taxon>
        <taxon>Dikarya</taxon>
        <taxon>Ascomycota</taxon>
        <taxon>Pezizomycotina</taxon>
        <taxon>Sordariomycetes</taxon>
        <taxon>Hypocreomycetidae</taxon>
        <taxon>Hypocreales</taxon>
        <taxon>Clavicipitaceae</taxon>
        <taxon>Moelleriella</taxon>
    </lineage>
</organism>
<evidence type="ECO:0000313" key="9">
    <source>
        <dbReference type="Proteomes" id="UP000078544"/>
    </source>
</evidence>
<dbReference type="InterPro" id="IPR014041">
    <property type="entry name" value="ESCRT-II_cplx_Vps25-sub_N"/>
</dbReference>
<dbReference type="InterPro" id="IPR036388">
    <property type="entry name" value="WH-like_DNA-bd_sf"/>
</dbReference>
<dbReference type="InterPro" id="IPR008570">
    <property type="entry name" value="ESCRT-II_cplx_Vps25-sub"/>
</dbReference>
<dbReference type="AlphaFoldDB" id="A0A162IRF3"/>
<dbReference type="SUPFAM" id="SSF46785">
    <property type="entry name" value="Winged helix' DNA-binding domain"/>
    <property type="match status" value="2"/>
</dbReference>
<keyword evidence="9" id="KW-1185">Reference proteome</keyword>
<evidence type="ECO:0000256" key="3">
    <source>
        <dbReference type="ARBA" id="ARBA00017934"/>
    </source>
</evidence>
<evidence type="ECO:0000256" key="4">
    <source>
        <dbReference type="ARBA" id="ARBA00022448"/>
    </source>
</evidence>
<comment type="similarity">
    <text evidence="2">Belongs to the VPS25 family.</text>
</comment>
<accession>A0A162IRF3</accession>
<dbReference type="GO" id="GO:0042803">
    <property type="term" value="F:protein homodimerization activity"/>
    <property type="evidence" value="ECO:0007669"/>
    <property type="project" value="TreeGrafter"/>
</dbReference>
<reference evidence="8 9" key="1">
    <citation type="journal article" date="2016" name="Genome Biol. Evol.">
        <title>Divergent and convergent evolution of fungal pathogenicity.</title>
        <authorList>
            <person name="Shang Y."/>
            <person name="Xiao G."/>
            <person name="Zheng P."/>
            <person name="Cen K."/>
            <person name="Zhan S."/>
            <person name="Wang C."/>
        </authorList>
    </citation>
    <scope>NUCLEOTIDE SEQUENCE [LARGE SCALE GENOMIC DNA]</scope>
    <source>
        <strain evidence="8 9">RCEF 2490</strain>
    </source>
</reference>
<keyword evidence="5" id="KW-0963">Cytoplasm</keyword>
<keyword evidence="4" id="KW-0813">Transport</keyword>
<dbReference type="Pfam" id="PF05871">
    <property type="entry name" value="ESCRT-II"/>
    <property type="match status" value="1"/>
</dbReference>
<dbReference type="GO" id="GO:0005198">
    <property type="term" value="F:structural molecule activity"/>
    <property type="evidence" value="ECO:0007669"/>
    <property type="project" value="TreeGrafter"/>
</dbReference>
<dbReference type="EMBL" id="AZGY01000006">
    <property type="protein sequence ID" value="KZZ97502.1"/>
    <property type="molecule type" value="Genomic_DNA"/>
</dbReference>
<evidence type="ECO:0000256" key="7">
    <source>
        <dbReference type="ARBA" id="ARBA00030094"/>
    </source>
</evidence>
<dbReference type="Gene3D" id="1.10.10.570">
    <property type="entry name" value="Winged helix' DNA-binding domain. Chain C. Domain 1"/>
    <property type="match status" value="1"/>
</dbReference>
<gene>
    <name evidence="8" type="ORF">AAL_03466</name>
</gene>
<evidence type="ECO:0000256" key="6">
    <source>
        <dbReference type="ARBA" id="ARBA00022927"/>
    </source>
</evidence>
<dbReference type="PANTHER" id="PTHR13149">
    <property type="entry name" value="VACUOLAR PROTEIN SORTING-ASSOCIATED PROTEIN VPS25"/>
    <property type="match status" value="1"/>
</dbReference>
<evidence type="ECO:0000256" key="2">
    <source>
        <dbReference type="ARBA" id="ARBA00009674"/>
    </source>
</evidence>
<dbReference type="GO" id="GO:0000814">
    <property type="term" value="C:ESCRT II complex"/>
    <property type="evidence" value="ECO:0007669"/>
    <property type="project" value="InterPro"/>
</dbReference>
<keyword evidence="6" id="KW-0653">Protein transport</keyword>